<name>A0A811TDE2_9EURY</name>
<evidence type="ECO:0000313" key="2">
    <source>
        <dbReference type="EMBL" id="CAD6493768.1"/>
    </source>
</evidence>
<dbReference type="SMART" id="SM00748">
    <property type="entry name" value="HEPN"/>
    <property type="match status" value="1"/>
</dbReference>
<accession>A0A811TDE2</accession>
<feature type="domain" description="HEPN" evidence="1">
    <location>
        <begin position="1"/>
        <end position="85"/>
    </location>
</feature>
<evidence type="ECO:0000313" key="3">
    <source>
        <dbReference type="Proteomes" id="UP000603056"/>
    </source>
</evidence>
<organism evidence="2 3">
    <name type="scientific">Candidatus Argoarchaeum ethanivorans</name>
    <dbReference type="NCBI Taxonomy" id="2608793"/>
    <lineage>
        <taxon>Archaea</taxon>
        <taxon>Methanobacteriati</taxon>
        <taxon>Methanobacteriota</taxon>
        <taxon>Stenosarchaea group</taxon>
        <taxon>Methanomicrobia</taxon>
        <taxon>Methanosarcinales</taxon>
        <taxon>Methanosarcinales incertae sedis</taxon>
        <taxon>GOM Arc I cluster</taxon>
        <taxon>Candidatus Argoarchaeum</taxon>
    </lineage>
</organism>
<dbReference type="Gene3D" id="1.20.120.330">
    <property type="entry name" value="Nucleotidyltransferases domain 2"/>
    <property type="match status" value="1"/>
</dbReference>
<protein>
    <submittedName>
        <fullName evidence="2">HEPN domain protein</fullName>
    </submittedName>
</protein>
<dbReference type="EMBL" id="CAJHIP010000031">
    <property type="protein sequence ID" value="CAD6493768.1"/>
    <property type="molecule type" value="Genomic_DNA"/>
</dbReference>
<dbReference type="AlphaFoldDB" id="A0A811TDE2"/>
<dbReference type="SUPFAM" id="SSF81593">
    <property type="entry name" value="Nucleotidyltransferase substrate binding subunit/domain"/>
    <property type="match status" value="1"/>
</dbReference>
<dbReference type="Pfam" id="PF05168">
    <property type="entry name" value="HEPN"/>
    <property type="match status" value="1"/>
</dbReference>
<dbReference type="InterPro" id="IPR007842">
    <property type="entry name" value="HEPN_dom"/>
</dbReference>
<dbReference type="PROSITE" id="PS50910">
    <property type="entry name" value="HEPN"/>
    <property type="match status" value="1"/>
</dbReference>
<sequence length="95" mass="10728">MLDAAAFYSQQAAEKALKSLYISKFNELWKVHDLVRIAKRIQAPIKIVELCAKITPAYSTTRYPDVGKVYDRGAVEEILNSAKGVLEWVKKNLNS</sequence>
<dbReference type="Proteomes" id="UP000603056">
    <property type="component" value="Unassembled WGS sequence"/>
</dbReference>
<gene>
    <name evidence="2" type="ORF">FFODKBPE_00566</name>
</gene>
<proteinExistence type="predicted"/>
<reference evidence="2" key="1">
    <citation type="submission" date="2020-10" db="EMBL/GenBank/DDBJ databases">
        <authorList>
            <person name="Hahn C.J."/>
            <person name="Laso-Perez R."/>
            <person name="Vulcano F."/>
            <person name="Vaziourakis K.-M."/>
            <person name="Stokke R."/>
            <person name="Steen I.H."/>
            <person name="Teske A."/>
            <person name="Boetius A."/>
            <person name="Liebeke M."/>
            <person name="Amann R."/>
            <person name="Knittel K."/>
        </authorList>
    </citation>
    <scope>NUCLEOTIDE SEQUENCE</scope>
    <source>
        <strain evidence="2">Gfbio:e3339647-f889-4370-9287-4fb5cb688e4c:AG394J04_GoMArc1</strain>
    </source>
</reference>
<evidence type="ECO:0000259" key="1">
    <source>
        <dbReference type="PROSITE" id="PS50910"/>
    </source>
</evidence>
<comment type="caution">
    <text evidence="2">The sequence shown here is derived from an EMBL/GenBank/DDBJ whole genome shotgun (WGS) entry which is preliminary data.</text>
</comment>